<evidence type="ECO:0000256" key="1">
    <source>
        <dbReference type="SAM" id="MobiDB-lite"/>
    </source>
</evidence>
<evidence type="ECO:0008006" key="5">
    <source>
        <dbReference type="Google" id="ProtNLM"/>
    </source>
</evidence>
<name>A0A6B3RJH5_9RHOB</name>
<reference evidence="3 4" key="1">
    <citation type="submission" date="2020-02" db="EMBL/GenBank/DDBJ databases">
        <title>Rhodobacter algicola sp. nov., isolated from microalga culture.</title>
        <authorList>
            <person name="Park C.-Y."/>
        </authorList>
    </citation>
    <scope>NUCLEOTIDE SEQUENCE [LARGE SCALE GENOMIC DNA]</scope>
    <source>
        <strain evidence="3 4">ETT8</strain>
    </source>
</reference>
<accession>A0A6B3RJH5</accession>
<feature type="chain" id="PRO_5025412646" description="HEAT repeat domain-containing protein" evidence="2">
    <location>
        <begin position="18"/>
        <end position="722"/>
    </location>
</feature>
<feature type="signal peptide" evidence="2">
    <location>
        <begin position="1"/>
        <end position="17"/>
    </location>
</feature>
<dbReference type="EMBL" id="JAAIKE010000002">
    <property type="protein sequence ID" value="NEX46187.1"/>
    <property type="molecule type" value="Genomic_DNA"/>
</dbReference>
<keyword evidence="4" id="KW-1185">Reference proteome</keyword>
<dbReference type="AlphaFoldDB" id="A0A6B3RJH5"/>
<keyword evidence="2" id="KW-0732">Signal</keyword>
<dbReference type="Proteomes" id="UP000481421">
    <property type="component" value="Unassembled WGS sequence"/>
</dbReference>
<evidence type="ECO:0000313" key="4">
    <source>
        <dbReference type="Proteomes" id="UP000481421"/>
    </source>
</evidence>
<comment type="caution">
    <text evidence="3">The sequence shown here is derived from an EMBL/GenBank/DDBJ whole genome shotgun (WGS) entry which is preliminary data.</text>
</comment>
<feature type="region of interest" description="Disordered" evidence="1">
    <location>
        <begin position="208"/>
        <end position="231"/>
    </location>
</feature>
<dbReference type="RefSeq" id="WP_164610647.1">
    <property type="nucleotide sequence ID" value="NZ_JAAIKE010000002.1"/>
</dbReference>
<evidence type="ECO:0000313" key="3">
    <source>
        <dbReference type="EMBL" id="NEX46187.1"/>
    </source>
</evidence>
<protein>
    <recommendedName>
        <fullName evidence="5">HEAT repeat domain-containing protein</fullName>
    </recommendedName>
</protein>
<gene>
    <name evidence="3" type="ORF">G3572_08220</name>
</gene>
<proteinExistence type="predicted"/>
<feature type="compositionally biased region" description="Pro residues" evidence="1">
    <location>
        <begin position="210"/>
        <end position="227"/>
    </location>
</feature>
<organism evidence="3 4">
    <name type="scientific">Pseudotabrizicola algicola</name>
    <dbReference type="NCBI Taxonomy" id="2709381"/>
    <lineage>
        <taxon>Bacteria</taxon>
        <taxon>Pseudomonadati</taxon>
        <taxon>Pseudomonadota</taxon>
        <taxon>Alphaproteobacteria</taxon>
        <taxon>Rhodobacterales</taxon>
        <taxon>Paracoccaceae</taxon>
        <taxon>Pseudotabrizicola</taxon>
    </lineage>
</organism>
<evidence type="ECO:0000256" key="2">
    <source>
        <dbReference type="SAM" id="SignalP"/>
    </source>
</evidence>
<sequence length="722" mass="74796">MKILLILFLLLAAPAEAQGVTVKTGEHGAFTRIVLTYPAAVDWVLGRSDGGYALRIAGAARPYDLSGVYRVITRDRLRSIWVDPVTNDLQLGIDCACHAIPFELSARVLVIDIKDGPPPQGSSFELGLVSGAPLPPLQSGQPLRPRKSARRDGGYDWLGTVSASPEPRAEPAGQGPAALETALRLDDFRAMLIDEMGRGATQGVVELDLPPRPVAPEPPPEASPPSQPENARAALESLPGIGVRSDGTAPPDVMVQGGTCPRPADLGEKVWTGTEDAAAELALARAAVLSEFDVPDTANLLRAVDTYLHFGLGAEARQLLASFLPPGQSDPLRRGISYLVEGETPPDNPFRNMQSCDSAVALWALLAAGEGERAFVNGAAVSRSFLALPPMLRAFLGPETAQRLLTAGDSANAEVVRQSFERAAAADDPAVGLLAATQALQKGDPVAAEAALPAEAGGEAALSRLLALVEARFQQRKAVDGTDLLALEAFAFEHGQGPLRQKLDRALAHANALGGNFAAAFQHAGETPALAHDVWMLLAETGTDSALLGTAVGLDPARRTSLSGPVRSKIAERLLAAGLPNAAADWATADDTEADLAARIALANGDARRALRLLAGNMPGADPALLAASYTAAGDLASAASTYQGAGDAAAAARVQRWAGTWQQSLAADAPPDDPWAAVAGLVDPPAEAEAAPPLRAGLARLEESAGTRQAIANLLAATPAP</sequence>
<feature type="region of interest" description="Disordered" evidence="1">
    <location>
        <begin position="133"/>
        <end position="175"/>
    </location>
</feature>